<dbReference type="RefSeq" id="WP_227260699.1">
    <property type="nucleotide sequence ID" value="NZ_BAAADU010000002.1"/>
</dbReference>
<feature type="transmembrane region" description="Helical" evidence="1">
    <location>
        <begin position="59"/>
        <end position="80"/>
    </location>
</feature>
<evidence type="ECO:0000256" key="1">
    <source>
        <dbReference type="SAM" id="Phobius"/>
    </source>
</evidence>
<dbReference type="EMBL" id="BAAADU010000002">
    <property type="protein sequence ID" value="GAA0653564.1"/>
    <property type="molecule type" value="Genomic_DNA"/>
</dbReference>
<keyword evidence="1" id="KW-0472">Membrane</keyword>
<feature type="transmembrane region" description="Helical" evidence="1">
    <location>
        <begin position="30"/>
        <end position="47"/>
    </location>
</feature>
<sequence>MHVSSRWFSLLGGFILAGGVLGLLSETGLARVQYAFLAAGGLLFIVGGTENPIRERVPWYQLVGLGDVAVGLGLVTSAFGDPSGTVTLTLQTTLLAAAGIALAVLGADYFLGGAYLEVPEEAP</sequence>
<evidence type="ECO:0000313" key="2">
    <source>
        <dbReference type="EMBL" id="GAA0653564.1"/>
    </source>
</evidence>
<organism evidence="2 3">
    <name type="scientific">Salarchaeum japonicum</name>
    <dbReference type="NCBI Taxonomy" id="555573"/>
    <lineage>
        <taxon>Archaea</taxon>
        <taxon>Methanobacteriati</taxon>
        <taxon>Methanobacteriota</taxon>
        <taxon>Stenosarchaea group</taxon>
        <taxon>Halobacteria</taxon>
        <taxon>Halobacteriales</taxon>
        <taxon>Halobacteriaceae</taxon>
    </lineage>
</organism>
<dbReference type="Proteomes" id="UP001500194">
    <property type="component" value="Unassembled WGS sequence"/>
</dbReference>
<dbReference type="GeneID" id="68573705"/>
<keyword evidence="1" id="KW-1133">Transmembrane helix</keyword>
<dbReference type="AlphaFoldDB" id="A0AAV3T3R9"/>
<protein>
    <submittedName>
        <fullName evidence="2">Uncharacterized protein</fullName>
    </submittedName>
</protein>
<dbReference type="InterPro" id="IPR058307">
    <property type="entry name" value="DUF7994"/>
</dbReference>
<feature type="transmembrane region" description="Helical" evidence="1">
    <location>
        <begin position="92"/>
        <end position="111"/>
    </location>
</feature>
<accession>A0AAV3T3R9</accession>
<keyword evidence="3" id="KW-1185">Reference proteome</keyword>
<gene>
    <name evidence="2" type="ORF">GCM10009019_16190</name>
</gene>
<reference evidence="2 3" key="1">
    <citation type="journal article" date="2019" name="Int. J. Syst. Evol. Microbiol.">
        <title>The Global Catalogue of Microorganisms (GCM) 10K type strain sequencing project: providing services to taxonomists for standard genome sequencing and annotation.</title>
        <authorList>
            <consortium name="The Broad Institute Genomics Platform"/>
            <consortium name="The Broad Institute Genome Sequencing Center for Infectious Disease"/>
            <person name="Wu L."/>
            <person name="Ma J."/>
        </authorList>
    </citation>
    <scope>NUCLEOTIDE SEQUENCE [LARGE SCALE GENOMIC DNA]</scope>
    <source>
        <strain evidence="2 3">JCM 16327</strain>
    </source>
</reference>
<feature type="transmembrane region" description="Helical" evidence="1">
    <location>
        <begin position="7"/>
        <end position="24"/>
    </location>
</feature>
<name>A0AAV3T3R9_9EURY</name>
<dbReference type="Pfam" id="PF25957">
    <property type="entry name" value="DUF7994"/>
    <property type="match status" value="1"/>
</dbReference>
<evidence type="ECO:0000313" key="3">
    <source>
        <dbReference type="Proteomes" id="UP001500194"/>
    </source>
</evidence>
<keyword evidence="1" id="KW-0812">Transmembrane</keyword>
<comment type="caution">
    <text evidence="2">The sequence shown here is derived from an EMBL/GenBank/DDBJ whole genome shotgun (WGS) entry which is preliminary data.</text>
</comment>
<proteinExistence type="predicted"/>